<organism evidence="1 2">
    <name type="scientific">Ramazzottius varieornatus</name>
    <name type="common">Water bear</name>
    <name type="synonym">Tardigrade</name>
    <dbReference type="NCBI Taxonomy" id="947166"/>
    <lineage>
        <taxon>Eukaryota</taxon>
        <taxon>Metazoa</taxon>
        <taxon>Ecdysozoa</taxon>
        <taxon>Tardigrada</taxon>
        <taxon>Eutardigrada</taxon>
        <taxon>Parachela</taxon>
        <taxon>Hypsibioidea</taxon>
        <taxon>Ramazzottiidae</taxon>
        <taxon>Ramazzottius</taxon>
    </lineage>
</organism>
<comment type="caution">
    <text evidence="1">The sequence shown here is derived from an EMBL/GenBank/DDBJ whole genome shotgun (WGS) entry which is preliminary data.</text>
</comment>
<gene>
    <name evidence="1" type="primary">RvY_16359-1</name>
    <name evidence="1" type="synonym">RvY_16359.1</name>
    <name evidence="1" type="ORF">RvY_16359</name>
</gene>
<dbReference type="Proteomes" id="UP000186922">
    <property type="component" value="Unassembled WGS sequence"/>
</dbReference>
<evidence type="ECO:0000313" key="1">
    <source>
        <dbReference type="EMBL" id="GAV06350.1"/>
    </source>
</evidence>
<keyword evidence="2" id="KW-1185">Reference proteome</keyword>
<sequence>MSGAYAPYQVPGLLTGFPVGFPFGFSLGPSMDLPLLGTLAQPRFTADEWLILQGMTASQQATAATQLFHLITLPPRPAGQPVSGSLSPASTTLQRQQRTLPVSVNQMCRSTWVRSAHRAKHSTAVASAIIRLTNVTQTETEVEATVDAVELP</sequence>
<proteinExistence type="predicted"/>
<accession>A0A1D1VY72</accession>
<name>A0A1D1VY72_RAMVA</name>
<evidence type="ECO:0000313" key="2">
    <source>
        <dbReference type="Proteomes" id="UP000186922"/>
    </source>
</evidence>
<dbReference type="AlphaFoldDB" id="A0A1D1VY72"/>
<dbReference type="EMBL" id="BDGG01000013">
    <property type="protein sequence ID" value="GAV06350.1"/>
    <property type="molecule type" value="Genomic_DNA"/>
</dbReference>
<reference evidence="1 2" key="1">
    <citation type="journal article" date="2016" name="Nat. Commun.">
        <title>Extremotolerant tardigrade genome and improved radiotolerance of human cultured cells by tardigrade-unique protein.</title>
        <authorList>
            <person name="Hashimoto T."/>
            <person name="Horikawa D.D."/>
            <person name="Saito Y."/>
            <person name="Kuwahara H."/>
            <person name="Kozuka-Hata H."/>
            <person name="Shin-I T."/>
            <person name="Minakuchi Y."/>
            <person name="Ohishi K."/>
            <person name="Motoyama A."/>
            <person name="Aizu T."/>
            <person name="Enomoto A."/>
            <person name="Kondo K."/>
            <person name="Tanaka S."/>
            <person name="Hara Y."/>
            <person name="Koshikawa S."/>
            <person name="Sagara H."/>
            <person name="Miura T."/>
            <person name="Yokobori S."/>
            <person name="Miyagawa K."/>
            <person name="Suzuki Y."/>
            <person name="Kubo T."/>
            <person name="Oyama M."/>
            <person name="Kohara Y."/>
            <person name="Fujiyama A."/>
            <person name="Arakawa K."/>
            <person name="Katayama T."/>
            <person name="Toyoda A."/>
            <person name="Kunieda T."/>
        </authorList>
    </citation>
    <scope>NUCLEOTIDE SEQUENCE [LARGE SCALE GENOMIC DNA]</scope>
    <source>
        <strain evidence="1 2">YOKOZUNA-1</strain>
    </source>
</reference>
<protein>
    <submittedName>
        <fullName evidence="1">Uncharacterized protein</fullName>
    </submittedName>
</protein>